<keyword evidence="2" id="KW-1185">Reference proteome</keyword>
<dbReference type="AlphaFoldDB" id="A0A6H5GPE0"/>
<gene>
    <name evidence="1" type="ORF">NTEN_LOCUS10362</name>
</gene>
<evidence type="ECO:0000313" key="2">
    <source>
        <dbReference type="Proteomes" id="UP000479000"/>
    </source>
</evidence>
<name>A0A6H5GPE0_9HEMI</name>
<sequence length="80" mass="9110">MQEEPSRLALSTEQLFSPVGLYQKATRLPSEQPPHPYQQLPLIVSSSLEDVACFGRFVLCRYTSFAFLAKAIFFLTRANR</sequence>
<evidence type="ECO:0000313" key="1">
    <source>
        <dbReference type="EMBL" id="CAB0004885.1"/>
    </source>
</evidence>
<proteinExistence type="predicted"/>
<accession>A0A6H5GPE0</accession>
<reference evidence="1 2" key="1">
    <citation type="submission" date="2020-02" db="EMBL/GenBank/DDBJ databases">
        <authorList>
            <person name="Ferguson B K."/>
        </authorList>
    </citation>
    <scope>NUCLEOTIDE SEQUENCE [LARGE SCALE GENOMIC DNA]</scope>
</reference>
<protein>
    <submittedName>
        <fullName evidence="1">Uncharacterized protein</fullName>
    </submittedName>
</protein>
<organism evidence="1 2">
    <name type="scientific">Nesidiocoris tenuis</name>
    <dbReference type="NCBI Taxonomy" id="355587"/>
    <lineage>
        <taxon>Eukaryota</taxon>
        <taxon>Metazoa</taxon>
        <taxon>Ecdysozoa</taxon>
        <taxon>Arthropoda</taxon>
        <taxon>Hexapoda</taxon>
        <taxon>Insecta</taxon>
        <taxon>Pterygota</taxon>
        <taxon>Neoptera</taxon>
        <taxon>Paraneoptera</taxon>
        <taxon>Hemiptera</taxon>
        <taxon>Heteroptera</taxon>
        <taxon>Panheteroptera</taxon>
        <taxon>Cimicomorpha</taxon>
        <taxon>Miridae</taxon>
        <taxon>Dicyphina</taxon>
        <taxon>Nesidiocoris</taxon>
    </lineage>
</organism>
<dbReference type="EMBL" id="CADCXU010015473">
    <property type="protein sequence ID" value="CAB0004885.1"/>
    <property type="molecule type" value="Genomic_DNA"/>
</dbReference>
<dbReference type="Proteomes" id="UP000479000">
    <property type="component" value="Unassembled WGS sequence"/>
</dbReference>
<feature type="non-terminal residue" evidence="1">
    <location>
        <position position="80"/>
    </location>
</feature>